<evidence type="ECO:0000313" key="3">
    <source>
        <dbReference type="Proteomes" id="UP001178461"/>
    </source>
</evidence>
<dbReference type="EMBL" id="OX395132">
    <property type="protein sequence ID" value="CAI5779653.1"/>
    <property type="molecule type" value="Genomic_DNA"/>
</dbReference>
<dbReference type="AlphaFoldDB" id="A0AA35KLL8"/>
<feature type="compositionally biased region" description="Basic and acidic residues" evidence="1">
    <location>
        <begin position="21"/>
        <end position="34"/>
    </location>
</feature>
<evidence type="ECO:0000256" key="1">
    <source>
        <dbReference type="SAM" id="MobiDB-lite"/>
    </source>
</evidence>
<gene>
    <name evidence="2" type="ORF">PODLI_1B010819</name>
</gene>
<protein>
    <submittedName>
        <fullName evidence="2">Uncharacterized protein</fullName>
    </submittedName>
</protein>
<sequence>MVRQQIARQEESGKRGVFSGKEGRKSPSEAESRRVASAASGHQGQLRPAKSTSAEPVADAGGEQTENETLSSPVGRRARRPSMTPPTFRFSFPPLASSHRAAASGNKSAPG</sequence>
<evidence type="ECO:0000313" key="2">
    <source>
        <dbReference type="EMBL" id="CAI5779653.1"/>
    </source>
</evidence>
<name>A0AA35KLL8_9SAUR</name>
<accession>A0AA35KLL8</accession>
<feature type="region of interest" description="Disordered" evidence="1">
    <location>
        <begin position="1"/>
        <end position="111"/>
    </location>
</feature>
<proteinExistence type="predicted"/>
<keyword evidence="3" id="KW-1185">Reference proteome</keyword>
<reference evidence="2" key="1">
    <citation type="submission" date="2022-12" db="EMBL/GenBank/DDBJ databases">
        <authorList>
            <person name="Alioto T."/>
            <person name="Alioto T."/>
            <person name="Gomez Garrido J."/>
        </authorList>
    </citation>
    <scope>NUCLEOTIDE SEQUENCE</scope>
</reference>
<organism evidence="2 3">
    <name type="scientific">Podarcis lilfordi</name>
    <name type="common">Lilford's wall lizard</name>
    <dbReference type="NCBI Taxonomy" id="74358"/>
    <lineage>
        <taxon>Eukaryota</taxon>
        <taxon>Metazoa</taxon>
        <taxon>Chordata</taxon>
        <taxon>Craniata</taxon>
        <taxon>Vertebrata</taxon>
        <taxon>Euteleostomi</taxon>
        <taxon>Lepidosauria</taxon>
        <taxon>Squamata</taxon>
        <taxon>Bifurcata</taxon>
        <taxon>Unidentata</taxon>
        <taxon>Episquamata</taxon>
        <taxon>Laterata</taxon>
        <taxon>Lacertibaenia</taxon>
        <taxon>Lacertidae</taxon>
        <taxon>Podarcis</taxon>
    </lineage>
</organism>
<dbReference type="Proteomes" id="UP001178461">
    <property type="component" value="Chromosome 7"/>
</dbReference>